<proteinExistence type="predicted"/>
<evidence type="ECO:0000313" key="1">
    <source>
        <dbReference type="EMBL" id="GGR62720.1"/>
    </source>
</evidence>
<gene>
    <name evidence="1" type="ORF">GCM10008959_25950</name>
</gene>
<dbReference type="Proteomes" id="UP000634308">
    <property type="component" value="Unassembled WGS sequence"/>
</dbReference>
<accession>A0ABQ2RUG8</accession>
<name>A0ABQ2RUG8_9DEIO</name>
<protein>
    <submittedName>
        <fullName evidence="1">Uncharacterized protein</fullName>
    </submittedName>
</protein>
<sequence length="96" mass="10269">MTRLYHDGEPIPAGTISEKLSPDLQARMDTLAADLRAAGFSVAIITARPGENSPSLVSGDARALLTTLNRVQTTIGQMVCTCPECAARREKDQVRA</sequence>
<dbReference type="EMBL" id="BMQM01000017">
    <property type="protein sequence ID" value="GGR62720.1"/>
    <property type="molecule type" value="Genomic_DNA"/>
</dbReference>
<comment type="caution">
    <text evidence="1">The sequence shown here is derived from an EMBL/GenBank/DDBJ whole genome shotgun (WGS) entry which is preliminary data.</text>
</comment>
<organism evidence="1 2">
    <name type="scientific">Deinococcus seoulensis</name>
    <dbReference type="NCBI Taxonomy" id="1837379"/>
    <lineage>
        <taxon>Bacteria</taxon>
        <taxon>Thermotogati</taxon>
        <taxon>Deinococcota</taxon>
        <taxon>Deinococci</taxon>
        <taxon>Deinococcales</taxon>
        <taxon>Deinococcaceae</taxon>
        <taxon>Deinococcus</taxon>
    </lineage>
</organism>
<evidence type="ECO:0000313" key="2">
    <source>
        <dbReference type="Proteomes" id="UP000634308"/>
    </source>
</evidence>
<keyword evidence="2" id="KW-1185">Reference proteome</keyword>
<reference evidence="2" key="1">
    <citation type="journal article" date="2019" name="Int. J. Syst. Evol. Microbiol.">
        <title>The Global Catalogue of Microorganisms (GCM) 10K type strain sequencing project: providing services to taxonomists for standard genome sequencing and annotation.</title>
        <authorList>
            <consortium name="The Broad Institute Genomics Platform"/>
            <consortium name="The Broad Institute Genome Sequencing Center for Infectious Disease"/>
            <person name="Wu L."/>
            <person name="Ma J."/>
        </authorList>
    </citation>
    <scope>NUCLEOTIDE SEQUENCE [LARGE SCALE GENOMIC DNA]</scope>
    <source>
        <strain evidence="2">JCM 31404</strain>
    </source>
</reference>
<dbReference type="RefSeq" id="WP_189065418.1">
    <property type="nucleotide sequence ID" value="NZ_BMQM01000017.1"/>
</dbReference>